<name>A0ABM5RKS6_9GAMM</name>
<keyword evidence="2" id="KW-1185">Reference proteome</keyword>
<dbReference type="EMBL" id="CP009454">
    <property type="protein sequence ID" value="AIR86557.1"/>
    <property type="molecule type" value="Genomic_DNA"/>
</dbReference>
<evidence type="ECO:0000313" key="1">
    <source>
        <dbReference type="EMBL" id="AIR86557.1"/>
    </source>
</evidence>
<dbReference type="RefSeq" id="WP_038647423.1">
    <property type="nucleotide sequence ID" value="NZ_CP009454.1"/>
</dbReference>
<reference evidence="1 2" key="1">
    <citation type="submission" date="2014-09" db="EMBL/GenBank/DDBJ databases">
        <authorList>
            <person name="Chan K.-G."/>
        </authorList>
    </citation>
    <scope>NUCLEOTIDE SEQUENCE [LARGE SCALE GENOMIC DNA]</scope>
    <source>
        <strain evidence="1 2">ND04</strain>
    </source>
</reference>
<organism evidence="1 2">
    <name type="scientific">Pantoea rwandensis</name>
    <dbReference type="NCBI Taxonomy" id="1076550"/>
    <lineage>
        <taxon>Bacteria</taxon>
        <taxon>Pseudomonadati</taxon>
        <taxon>Pseudomonadota</taxon>
        <taxon>Gammaproteobacteria</taxon>
        <taxon>Enterobacterales</taxon>
        <taxon>Erwiniaceae</taxon>
        <taxon>Pantoea</taxon>
    </lineage>
</organism>
<evidence type="ECO:0000313" key="2">
    <source>
        <dbReference type="Proteomes" id="UP000029495"/>
    </source>
</evidence>
<accession>A0ABM5RKS6</accession>
<sequence>MHEKSVCFRSLRRQKIAPFPFITLRFFKTSIFARPLSLMTPHLPDFPHLHPRRRLAYGAVTARFKAEKRPIKVHICAKWCFQAGIQDDENPIKFTL</sequence>
<protein>
    <submittedName>
        <fullName evidence="1">Uncharacterized protein</fullName>
    </submittedName>
</protein>
<proteinExistence type="predicted"/>
<gene>
    <name evidence="1" type="ORF">LH22_14235</name>
</gene>
<dbReference type="Proteomes" id="UP000029495">
    <property type="component" value="Chromosome"/>
</dbReference>